<dbReference type="Gene3D" id="3.40.50.150">
    <property type="entry name" value="Vaccinia Virus protein VP39"/>
    <property type="match status" value="1"/>
</dbReference>
<accession>A0AAP2W5U0</accession>
<dbReference type="EMBL" id="PGCK01000003">
    <property type="protein sequence ID" value="MCD1294492.1"/>
    <property type="molecule type" value="Genomic_DNA"/>
</dbReference>
<dbReference type="RefSeq" id="WP_230741320.1">
    <property type="nucleotide sequence ID" value="NZ_PGCK01000003.1"/>
</dbReference>
<dbReference type="AlphaFoldDB" id="A0AAP2W5U0"/>
<name>A0AAP2W5U0_9EURY</name>
<evidence type="ECO:0000313" key="3">
    <source>
        <dbReference type="EMBL" id="MCD1294492.1"/>
    </source>
</evidence>
<evidence type="ECO:0000313" key="4">
    <source>
        <dbReference type="Proteomes" id="UP001320159"/>
    </source>
</evidence>
<dbReference type="SUPFAM" id="SSF53335">
    <property type="entry name" value="S-adenosyl-L-methionine-dependent methyltransferases"/>
    <property type="match status" value="1"/>
</dbReference>
<dbReference type="InterPro" id="IPR005353">
    <property type="entry name" value="UPF0146"/>
</dbReference>
<organism evidence="3 4">
    <name type="scientific">Methanooceanicella nereidis</name>
    <dbReference type="NCBI Taxonomy" id="2052831"/>
    <lineage>
        <taxon>Archaea</taxon>
        <taxon>Methanobacteriati</taxon>
        <taxon>Methanobacteriota</taxon>
        <taxon>Stenosarchaea group</taxon>
        <taxon>Methanomicrobia</taxon>
        <taxon>Methanocellales</taxon>
        <taxon>Methanocellaceae</taxon>
        <taxon>Methanooceanicella</taxon>
    </lineage>
</organism>
<evidence type="ECO:0000256" key="1">
    <source>
        <dbReference type="ARBA" id="ARBA00006969"/>
    </source>
</evidence>
<dbReference type="HAMAP" id="MF_00341">
    <property type="entry name" value="UPF0146"/>
    <property type="match status" value="1"/>
</dbReference>
<evidence type="ECO:0000256" key="2">
    <source>
        <dbReference type="HAMAP-Rule" id="MF_00341"/>
    </source>
</evidence>
<dbReference type="InterPro" id="IPR029063">
    <property type="entry name" value="SAM-dependent_MTases_sf"/>
</dbReference>
<protein>
    <recommendedName>
        <fullName evidence="2">UPF0146 protein CUJ83_05695</fullName>
    </recommendedName>
</protein>
<comment type="caution">
    <text evidence="3">The sequence shown here is derived from an EMBL/GenBank/DDBJ whole genome shotgun (WGS) entry which is preliminary data.</text>
</comment>
<gene>
    <name evidence="3" type="ORF">CUJ83_05695</name>
</gene>
<sequence length="137" mass="15682">MDITGYQDIADFIRSNYPSGSRIVEVGVGRHPEVALLLKNDFDVICTDIHEEGPHGLNYVRDDIFNPDMGIYEGASLVYSIRPPVDMQDSIAAIARKCGADLIIRPFSTEKTDLRKYFRNFRCVNYKSAVFFYYKKD</sequence>
<comment type="similarity">
    <text evidence="1 2">Belongs to the UPF0146 family.</text>
</comment>
<dbReference type="Proteomes" id="UP001320159">
    <property type="component" value="Unassembled WGS sequence"/>
</dbReference>
<reference evidence="3 4" key="1">
    <citation type="submission" date="2017-11" db="EMBL/GenBank/DDBJ databases">
        <title>Isolation and Characterization of Family Methanocellaceae Species from Potential Methane Hydrate Area Offshore Southwestern Taiwan.</title>
        <authorList>
            <person name="Zhang W.-L."/>
            <person name="Chen W.-C."/>
            <person name="Lai M.-C."/>
            <person name="Chen S.-C."/>
        </authorList>
    </citation>
    <scope>NUCLEOTIDE SEQUENCE [LARGE SCALE GENOMIC DNA]</scope>
    <source>
        <strain evidence="3 4">CWC-04</strain>
    </source>
</reference>
<dbReference type="Pfam" id="PF03686">
    <property type="entry name" value="UPF0146"/>
    <property type="match status" value="1"/>
</dbReference>
<keyword evidence="4" id="KW-1185">Reference proteome</keyword>
<proteinExistence type="inferred from homology"/>